<gene>
    <name evidence="2" type="ORF">GCM10008938_14860</name>
</gene>
<keyword evidence="1" id="KW-0732">Signal</keyword>
<evidence type="ECO:0000256" key="1">
    <source>
        <dbReference type="SAM" id="SignalP"/>
    </source>
</evidence>
<dbReference type="InterPro" id="IPR036444">
    <property type="entry name" value="PLipase_A2_dom_sf"/>
</dbReference>
<dbReference type="PROSITE" id="PS51257">
    <property type="entry name" value="PROKAR_LIPOPROTEIN"/>
    <property type="match status" value="1"/>
</dbReference>
<evidence type="ECO:0000313" key="3">
    <source>
        <dbReference type="Proteomes" id="UP000632222"/>
    </source>
</evidence>
<evidence type="ECO:0008006" key="4">
    <source>
        <dbReference type="Google" id="ProtNLM"/>
    </source>
</evidence>
<accession>A0ABQ2CZI6</accession>
<reference evidence="3" key="1">
    <citation type="journal article" date="2019" name="Int. J. Syst. Evol. Microbiol.">
        <title>The Global Catalogue of Microorganisms (GCM) 10K type strain sequencing project: providing services to taxonomists for standard genome sequencing and annotation.</title>
        <authorList>
            <consortium name="The Broad Institute Genomics Platform"/>
            <consortium name="The Broad Institute Genome Sequencing Center for Infectious Disease"/>
            <person name="Wu L."/>
            <person name="Ma J."/>
        </authorList>
    </citation>
    <scope>NUCLEOTIDE SEQUENCE [LARGE SCALE GENOMIC DNA]</scope>
    <source>
        <strain evidence="3">JCM 14370</strain>
    </source>
</reference>
<feature type="chain" id="PRO_5045511965" description="Phospholipase" evidence="1">
    <location>
        <begin position="21"/>
        <end position="205"/>
    </location>
</feature>
<comment type="caution">
    <text evidence="2">The sequence shown here is derived from an EMBL/GenBank/DDBJ whole genome shotgun (WGS) entry which is preliminary data.</text>
</comment>
<protein>
    <recommendedName>
        <fullName evidence="4">Phospholipase</fullName>
    </recommendedName>
</protein>
<dbReference type="InterPro" id="IPR015141">
    <property type="entry name" value="PLipase_A2_prok/fun"/>
</dbReference>
<feature type="signal peptide" evidence="1">
    <location>
        <begin position="1"/>
        <end position="20"/>
    </location>
</feature>
<dbReference type="RefSeq" id="WP_189001929.1">
    <property type="nucleotide sequence ID" value="NZ_BMOD01000004.1"/>
</dbReference>
<proteinExistence type="predicted"/>
<evidence type="ECO:0000313" key="2">
    <source>
        <dbReference type="EMBL" id="GGJ29835.1"/>
    </source>
</evidence>
<dbReference type="Proteomes" id="UP000632222">
    <property type="component" value="Unassembled WGS sequence"/>
</dbReference>
<dbReference type="Pfam" id="PF09056">
    <property type="entry name" value="Phospholip_A2_3"/>
    <property type="match status" value="1"/>
</dbReference>
<dbReference type="SUPFAM" id="SSF48619">
    <property type="entry name" value="Phospholipase A2, PLA2"/>
    <property type="match status" value="1"/>
</dbReference>
<organism evidence="2 3">
    <name type="scientific">Deinococcus roseus</name>
    <dbReference type="NCBI Taxonomy" id="392414"/>
    <lineage>
        <taxon>Bacteria</taxon>
        <taxon>Thermotogati</taxon>
        <taxon>Deinococcota</taxon>
        <taxon>Deinococci</taxon>
        <taxon>Deinococcales</taxon>
        <taxon>Deinococcaceae</taxon>
        <taxon>Deinococcus</taxon>
    </lineage>
</organism>
<dbReference type="EMBL" id="BMOD01000004">
    <property type="protein sequence ID" value="GGJ29835.1"/>
    <property type="molecule type" value="Genomic_DNA"/>
</dbReference>
<dbReference type="Gene3D" id="1.20.90.10">
    <property type="entry name" value="Phospholipase A2 domain"/>
    <property type="match status" value="1"/>
</dbReference>
<keyword evidence="3" id="KW-1185">Reference proteome</keyword>
<name>A0ABQ2CZI6_9DEIO</name>
<sequence length="205" mass="23047">MNLKMILPAALLTLTLAACSSTQVPTSTAPASSISAEDQALLQELEANQPEVARTFREALQQSQEAQVQTQGEIQAQSVTSVMESIALGSNSNYNSKYSSRGSYPSYDWNRDGCSAPSWVSAIFGNANSRFRPACNQHDFGYRNYKKFHMANEWNRLKIDSKFYSNMLSICSSNYSWYNPLRYACNKSAETYYNAVRVAGWSHYY</sequence>